<sequence>MTLFEEPYKIMVKNNLFFNILIIFLLFISSSKCTFNPQLSSHNILRARTSCLEHYLAGEGGTFYSKEITLPLSVPHSSGDSTYFVKCKMPKSGEGYEKVETIIKNALEQWYGIRRDEERTIGYQIKDKLLIEKIFRDSNSCEQVVTIDWNEYIKAEALRMSMRDIKNERKKLNPWEEINDKLEGHEDEYIMGLIEDEEYVDENEILFELISYSGQKLGFRRRDSERG</sequence>
<dbReference type="AlphaFoldDB" id="A0A0N4Z2D6"/>
<organism evidence="1 2">
    <name type="scientific">Parastrongyloides trichosuri</name>
    <name type="common">Possum-specific nematode worm</name>
    <dbReference type="NCBI Taxonomy" id="131310"/>
    <lineage>
        <taxon>Eukaryota</taxon>
        <taxon>Metazoa</taxon>
        <taxon>Ecdysozoa</taxon>
        <taxon>Nematoda</taxon>
        <taxon>Chromadorea</taxon>
        <taxon>Rhabditida</taxon>
        <taxon>Tylenchina</taxon>
        <taxon>Panagrolaimomorpha</taxon>
        <taxon>Strongyloidoidea</taxon>
        <taxon>Strongyloididae</taxon>
        <taxon>Parastrongyloides</taxon>
    </lineage>
</organism>
<name>A0A0N4Z2D6_PARTI</name>
<dbReference type="WBParaSite" id="PTRK_0000103100.1">
    <property type="protein sequence ID" value="PTRK_0000103100.1"/>
    <property type="gene ID" value="PTRK_0000103100"/>
</dbReference>
<reference evidence="2" key="1">
    <citation type="submission" date="2017-02" db="UniProtKB">
        <authorList>
            <consortium name="WormBaseParasite"/>
        </authorList>
    </citation>
    <scope>IDENTIFICATION</scope>
</reference>
<evidence type="ECO:0000313" key="2">
    <source>
        <dbReference type="WBParaSite" id="PTRK_0000103100.1"/>
    </source>
</evidence>
<accession>A0A0N4Z2D6</accession>
<evidence type="ECO:0000313" key="1">
    <source>
        <dbReference type="Proteomes" id="UP000038045"/>
    </source>
</evidence>
<protein>
    <submittedName>
        <fullName evidence="2">Uncharacterized protein</fullName>
    </submittedName>
</protein>
<dbReference type="Proteomes" id="UP000038045">
    <property type="component" value="Unplaced"/>
</dbReference>
<proteinExistence type="predicted"/>
<keyword evidence="1" id="KW-1185">Reference proteome</keyword>